<keyword evidence="2" id="KW-1003">Cell membrane</keyword>
<dbReference type="Pfam" id="PF12704">
    <property type="entry name" value="MacB_PCD"/>
    <property type="match status" value="2"/>
</dbReference>
<evidence type="ECO:0000256" key="2">
    <source>
        <dbReference type="ARBA" id="ARBA00022475"/>
    </source>
</evidence>
<dbReference type="GO" id="GO:0005886">
    <property type="term" value="C:plasma membrane"/>
    <property type="evidence" value="ECO:0007669"/>
    <property type="project" value="UniProtKB-SubCell"/>
</dbReference>
<feature type="domain" description="MacB-like periplasmic core" evidence="9">
    <location>
        <begin position="493"/>
        <end position="689"/>
    </location>
</feature>
<dbReference type="Pfam" id="PF02687">
    <property type="entry name" value="FtsX"/>
    <property type="match status" value="2"/>
</dbReference>
<dbReference type="PANTHER" id="PTHR30572:SF4">
    <property type="entry name" value="ABC TRANSPORTER PERMEASE YTRF"/>
    <property type="match status" value="1"/>
</dbReference>
<proteinExistence type="inferred from homology"/>
<sequence length="847" mass="87985">MLTTSLKAVWARKLRLLMSTFAIVLGVAFVAGSLMFTDSLNRAFSGIMNGTVGDATVRATQDASQHSRGGDTRTIGPDVLAKARSAKGVAQVDGVVSSMSATVLAKNGKVIGGQGAPAFGVNYHDARAADGVPGLHITQGRAPTSAGEIALDAKTAERGGYHLGDTVSILTSGQTPRWSGRLVGYASYPNGSMVGSTLAVVDTKTAQQLFLDGKDAYTSLWVQARPGVSQSTVVEQIKPFVPKGFEAVTGKQASDEAASGIKKALSFITTFLLVFAGVALLVGSFLIVNTFGILVAQRSRELALLRALGASSRQVLASVLVEALVVGLVGSLVGIGVGVLLAKGISALLSALGADIDTGGLVLEPRTVAVSLLVGLGVTALAAWLPARRASRISPIAAMRDDQVEPEQTVRRRAVVGAVVFVVGAALAAWKLAADTSIWVFVAGMVLMLFGTISATPVLARPVVRAIAAVARPRSGIVAQLAAENSLRNPRRTAATASALMIGMALVSMMTVFGASASGSVDALIAKNFRGDYVVSGQFSEPISASIATRMRSVDGVQTVSRLRLGDGTFNDAPATIEGVDAATFRQVAPVELNSGKDALDDRSVLISSEKAKAYGISVGDVTRLTIGRANVKRLTVIGIFDRDASPRAADYVISMPTFETVGGSTKDNTLYVLRRPGADAANVKKGLDSVVVDLPTVTVKDQAGYAAEQRAPIDTMLVLIYGLLGLAIVIAVLGIINTLALSVIERTREIGLLRAVGLARSQLRSMVRLEAVTISLVGAVIGVVLGTIFGVLFQRTQANSGVDVLVIPWLRLALFLLLAALVGVLAAWWPARRAAKLNVLAAISAP</sequence>
<evidence type="ECO:0000256" key="1">
    <source>
        <dbReference type="ARBA" id="ARBA00004651"/>
    </source>
</evidence>
<feature type="transmembrane region" description="Helical" evidence="7">
    <location>
        <begin position="772"/>
        <end position="794"/>
    </location>
</feature>
<dbReference type="HOGENOM" id="CLU_012341_1_0_11"/>
<keyword evidence="5 7" id="KW-0472">Membrane</keyword>
<dbReference type="PANTHER" id="PTHR30572">
    <property type="entry name" value="MEMBRANE COMPONENT OF TRANSPORTER-RELATED"/>
    <property type="match status" value="1"/>
</dbReference>
<dbReference type="AlphaFoldDB" id="A0A075JGY0"/>
<feature type="transmembrane region" description="Helical" evidence="7">
    <location>
        <begin position="494"/>
        <end position="515"/>
    </location>
</feature>
<evidence type="ECO:0000313" key="11">
    <source>
        <dbReference type="Proteomes" id="UP000027986"/>
    </source>
</evidence>
<evidence type="ECO:0000256" key="7">
    <source>
        <dbReference type="SAM" id="Phobius"/>
    </source>
</evidence>
<feature type="transmembrane region" description="Helical" evidence="7">
    <location>
        <begin position="368"/>
        <end position="387"/>
    </location>
</feature>
<dbReference type="InterPro" id="IPR003838">
    <property type="entry name" value="ABC3_permease_C"/>
</dbReference>
<name>A0A075JGY0_9MICO</name>
<feature type="transmembrane region" description="Helical" evidence="7">
    <location>
        <begin position="806"/>
        <end position="830"/>
    </location>
</feature>
<dbReference type="eggNOG" id="COG3127">
    <property type="taxonomic scope" value="Bacteria"/>
</dbReference>
<feature type="domain" description="ABC3 transporter permease C-terminal" evidence="8">
    <location>
        <begin position="724"/>
        <end position="839"/>
    </location>
</feature>
<evidence type="ECO:0000313" key="10">
    <source>
        <dbReference type="EMBL" id="AIF41471.1"/>
    </source>
</evidence>
<keyword evidence="4 7" id="KW-1133">Transmembrane helix</keyword>
<feature type="transmembrane region" description="Helical" evidence="7">
    <location>
        <begin position="438"/>
        <end position="460"/>
    </location>
</feature>
<evidence type="ECO:0000256" key="5">
    <source>
        <dbReference type="ARBA" id="ARBA00023136"/>
    </source>
</evidence>
<evidence type="ECO:0000259" key="8">
    <source>
        <dbReference type="Pfam" id="PF02687"/>
    </source>
</evidence>
<dbReference type="Proteomes" id="UP000027986">
    <property type="component" value="Chromosome"/>
</dbReference>
<dbReference type="InterPro" id="IPR025857">
    <property type="entry name" value="MacB_PCD"/>
</dbReference>
<keyword evidence="3 7" id="KW-0812">Transmembrane</keyword>
<feature type="transmembrane region" description="Helical" evidence="7">
    <location>
        <begin position="414"/>
        <end position="432"/>
    </location>
</feature>
<dbReference type="InterPro" id="IPR050250">
    <property type="entry name" value="Macrolide_Exporter_MacB"/>
</dbReference>
<evidence type="ECO:0000259" key="9">
    <source>
        <dbReference type="Pfam" id="PF12704"/>
    </source>
</evidence>
<dbReference type="GeneID" id="41841728"/>
<dbReference type="EMBL" id="CP008889">
    <property type="protein sequence ID" value="AIF41471.1"/>
    <property type="molecule type" value="Genomic_DNA"/>
</dbReference>
<dbReference type="RefSeq" id="WP_038569289.1">
    <property type="nucleotide sequence ID" value="NZ_CP008889.1"/>
</dbReference>
<keyword evidence="11" id="KW-1185">Reference proteome</keyword>
<feature type="domain" description="ABC3 transporter permease C-terminal" evidence="8">
    <location>
        <begin position="274"/>
        <end position="395"/>
    </location>
</feature>
<evidence type="ECO:0000256" key="4">
    <source>
        <dbReference type="ARBA" id="ARBA00022989"/>
    </source>
</evidence>
<comment type="subcellular location">
    <subcellularLocation>
        <location evidence="1">Cell membrane</location>
        <topology evidence="1">Multi-pass membrane protein</topology>
    </subcellularLocation>
</comment>
<feature type="transmembrane region" description="Helical" evidence="7">
    <location>
        <begin position="16"/>
        <end position="36"/>
    </location>
</feature>
<protein>
    <submittedName>
        <fullName evidence="10">ABC transporter permease</fullName>
    </submittedName>
</protein>
<comment type="similarity">
    <text evidence="6">Belongs to the ABC-4 integral membrane protein family.</text>
</comment>
<feature type="transmembrane region" description="Helical" evidence="7">
    <location>
        <begin position="271"/>
        <end position="295"/>
    </location>
</feature>
<dbReference type="KEGG" id="dni:HX89_11600"/>
<organism evidence="10 11">
    <name type="scientific">Dermacoccus nishinomiyaensis</name>
    <dbReference type="NCBI Taxonomy" id="1274"/>
    <lineage>
        <taxon>Bacteria</taxon>
        <taxon>Bacillati</taxon>
        <taxon>Actinomycetota</taxon>
        <taxon>Actinomycetes</taxon>
        <taxon>Micrococcales</taxon>
        <taxon>Dermacoccaceae</taxon>
        <taxon>Dermacoccus</taxon>
    </lineage>
</organism>
<accession>A0A075JGY0</accession>
<feature type="domain" description="MacB-like periplasmic core" evidence="9">
    <location>
        <begin position="17"/>
        <end position="238"/>
    </location>
</feature>
<feature type="transmembrane region" description="Helical" evidence="7">
    <location>
        <begin position="719"/>
        <end position="745"/>
    </location>
</feature>
<evidence type="ECO:0000256" key="3">
    <source>
        <dbReference type="ARBA" id="ARBA00022692"/>
    </source>
</evidence>
<evidence type="ECO:0000256" key="6">
    <source>
        <dbReference type="ARBA" id="ARBA00038076"/>
    </source>
</evidence>
<reference evidence="10 11" key="1">
    <citation type="submission" date="2014-07" db="EMBL/GenBank/DDBJ databases">
        <title>Genome Sequencing of Dermacoccus nishinomiyaensis.</title>
        <authorList>
            <person name="Hong K.W."/>
            <person name="Chan K.G."/>
        </authorList>
    </citation>
    <scope>NUCLEOTIDE SEQUENCE [LARGE SCALE GENOMIC DNA]</scope>
    <source>
        <strain evidence="10 11">M25</strain>
    </source>
</reference>
<dbReference type="GO" id="GO:0022857">
    <property type="term" value="F:transmembrane transporter activity"/>
    <property type="evidence" value="ECO:0007669"/>
    <property type="project" value="TreeGrafter"/>
</dbReference>
<gene>
    <name evidence="10" type="ORF">HX89_11600</name>
</gene>
<dbReference type="OrthoDB" id="9780560at2"/>
<feature type="transmembrane region" description="Helical" evidence="7">
    <location>
        <begin position="315"/>
        <end position="342"/>
    </location>
</feature>